<evidence type="ECO:0000256" key="1">
    <source>
        <dbReference type="ARBA" id="ARBA00002523"/>
    </source>
</evidence>
<dbReference type="GO" id="GO:0005886">
    <property type="term" value="C:plasma membrane"/>
    <property type="evidence" value="ECO:0007669"/>
    <property type="project" value="UniProtKB-SubCell"/>
</dbReference>
<dbReference type="SUPFAM" id="SSF58087">
    <property type="entry name" value="Variant surface glycoprotein (N-terminal domain)"/>
    <property type="match status" value="1"/>
</dbReference>
<evidence type="ECO:0000313" key="11">
    <source>
        <dbReference type="EMBL" id="SCU64983.1"/>
    </source>
</evidence>
<keyword evidence="5" id="KW-0472">Membrane</keyword>
<keyword evidence="12" id="KW-1185">Reference proteome</keyword>
<keyword evidence="7" id="KW-0449">Lipoprotein</keyword>
<dbReference type="SUPFAM" id="SSF118251">
    <property type="entry name" value="Variant surface glycoprotein MITAT 1.2, VSG 221, C-terminal domain"/>
    <property type="match status" value="1"/>
</dbReference>
<keyword evidence="4" id="KW-0336">GPI-anchor</keyword>
<feature type="domain" description="Trypanosome variant surface glycoprotein A-type N-terminal" evidence="10">
    <location>
        <begin position="198"/>
        <end position="367"/>
    </location>
</feature>
<dbReference type="Pfam" id="PF00913">
    <property type="entry name" value="Trypan_glycop"/>
    <property type="match status" value="1"/>
</dbReference>
<dbReference type="AlphaFoldDB" id="A0A1G4I020"/>
<feature type="chain" id="PRO_5009235064" evidence="9">
    <location>
        <begin position="23"/>
        <end position="468"/>
    </location>
</feature>
<feature type="signal peptide" evidence="9">
    <location>
        <begin position="1"/>
        <end position="22"/>
    </location>
</feature>
<evidence type="ECO:0000256" key="4">
    <source>
        <dbReference type="ARBA" id="ARBA00022622"/>
    </source>
</evidence>
<gene>
    <name evidence="11" type="ORF">TEOVI_000608600</name>
</gene>
<dbReference type="VEuPathDB" id="TriTrypDB:TEOVI_000608600"/>
<sequence>MAITTQLQIATLIIQLSLSIQAAVPKPTEECTDVCKCISRAKKRLNVYQTDLKHSQTMQTQNLINYHKLMLAAKIARTDLKQKIAPVIAGAAAVIDRCESKLGTMRAATQDLTEGVEQLTRSWKMLHALTSTNLKFKVTAGAGNAFATVPGENTLGDIADLPCPAAPDDEDGLTITPAIEQQQPELPKQDYTMVTTATCDRDGSSNSCHNQQVAQNGYWQIQMQAVQAVQVALSSPIPGTTTHSGVKTAAHKLELAGDLQSKVNANFTKIKPMLANTACALDITKFDDVSNNPEFERIATKALLSAFNAEEKPTTGNDYDRAIEQAYGNKGEQFQKNVWQEVDKQKGPISGDKKEDSKTLDGINTISAIGDSVARLLVKELKNEQEEKNNHKVNDVKEKECSNKKGDECKNGCKEITENGEKKCVVDKEEARRAAENEAGTDGKTTNTTGSNSFVINKAPLWLAVLIF</sequence>
<accession>A0A1G4I020</accession>
<name>A0A1G4I020_TRYEQ</name>
<feature type="region of interest" description="Disordered" evidence="8">
    <location>
        <begin position="428"/>
        <end position="448"/>
    </location>
</feature>
<comment type="subcellular location">
    <subcellularLocation>
        <location evidence="2">Cell membrane</location>
        <topology evidence="2">Lipid-anchor</topology>
        <topology evidence="2">GPI-anchor</topology>
    </subcellularLocation>
</comment>
<comment type="function">
    <text evidence="1">VSG forms a coat on the surface of the parasite. The trypanosome evades the immune response of the host by expressing a series of antigenically distinct VSGs from an estimated 1000 VSG genes.</text>
</comment>
<keyword evidence="3" id="KW-1003">Cell membrane</keyword>
<dbReference type="InterPro" id="IPR001812">
    <property type="entry name" value="Trypano_VSG_A_N_dom"/>
</dbReference>
<evidence type="ECO:0000256" key="5">
    <source>
        <dbReference type="ARBA" id="ARBA00023136"/>
    </source>
</evidence>
<evidence type="ECO:0000256" key="6">
    <source>
        <dbReference type="ARBA" id="ARBA00023180"/>
    </source>
</evidence>
<dbReference type="GO" id="GO:0042783">
    <property type="term" value="P:symbiont-mediated evasion of host immune response"/>
    <property type="evidence" value="ECO:0007669"/>
    <property type="project" value="InterPro"/>
</dbReference>
<dbReference type="EMBL" id="CZPT02000198">
    <property type="protein sequence ID" value="SCU64983.1"/>
    <property type="molecule type" value="Genomic_DNA"/>
</dbReference>
<evidence type="ECO:0000256" key="7">
    <source>
        <dbReference type="ARBA" id="ARBA00023288"/>
    </source>
</evidence>
<keyword evidence="6" id="KW-0325">Glycoprotein</keyword>
<keyword evidence="9" id="KW-0732">Signal</keyword>
<reference evidence="11" key="1">
    <citation type="submission" date="2016-09" db="EMBL/GenBank/DDBJ databases">
        <authorList>
            <person name="Hebert L."/>
            <person name="Moumen B."/>
        </authorList>
    </citation>
    <scope>NUCLEOTIDE SEQUENCE [LARGE SCALE GENOMIC DNA]</scope>
    <source>
        <strain evidence="11">OVI</strain>
    </source>
</reference>
<dbReference type="InterPro" id="IPR027446">
    <property type="entry name" value="VSG_C_dom_sf"/>
</dbReference>
<evidence type="ECO:0000256" key="3">
    <source>
        <dbReference type="ARBA" id="ARBA00022475"/>
    </source>
</evidence>
<evidence type="ECO:0000256" key="8">
    <source>
        <dbReference type="SAM" id="MobiDB-lite"/>
    </source>
</evidence>
<evidence type="ECO:0000313" key="12">
    <source>
        <dbReference type="Proteomes" id="UP000195570"/>
    </source>
</evidence>
<evidence type="ECO:0000259" key="10">
    <source>
        <dbReference type="Pfam" id="PF00913"/>
    </source>
</evidence>
<dbReference type="Proteomes" id="UP000195570">
    <property type="component" value="Unassembled WGS sequence"/>
</dbReference>
<protein>
    <submittedName>
        <fullName evidence="11">Variant surface glycoprotein (VSG), putative</fullName>
    </submittedName>
</protein>
<dbReference type="GeneID" id="92380025"/>
<dbReference type="RefSeq" id="XP_067076656.1">
    <property type="nucleotide sequence ID" value="XM_067220555.1"/>
</dbReference>
<dbReference type="GO" id="GO:0098552">
    <property type="term" value="C:side of membrane"/>
    <property type="evidence" value="ECO:0007669"/>
    <property type="project" value="UniProtKB-KW"/>
</dbReference>
<evidence type="ECO:0000256" key="9">
    <source>
        <dbReference type="SAM" id="SignalP"/>
    </source>
</evidence>
<organism evidence="11 12">
    <name type="scientific">Trypanosoma equiperdum</name>
    <dbReference type="NCBI Taxonomy" id="5694"/>
    <lineage>
        <taxon>Eukaryota</taxon>
        <taxon>Discoba</taxon>
        <taxon>Euglenozoa</taxon>
        <taxon>Kinetoplastea</taxon>
        <taxon>Metakinetoplastina</taxon>
        <taxon>Trypanosomatida</taxon>
        <taxon>Trypanosomatidae</taxon>
        <taxon>Trypanosoma</taxon>
    </lineage>
</organism>
<proteinExistence type="predicted"/>
<comment type="caution">
    <text evidence="11">The sequence shown here is derived from an EMBL/GenBank/DDBJ whole genome shotgun (WGS) entry which is preliminary data.</text>
</comment>
<evidence type="ECO:0000256" key="2">
    <source>
        <dbReference type="ARBA" id="ARBA00004609"/>
    </source>
</evidence>
<dbReference type="Gene3D" id="4.10.110.20">
    <property type="entry name" value="Variant surface glycoprotein MITAT 1.2, VSG 221, C-terminal domain"/>
    <property type="match status" value="1"/>
</dbReference>